<protein>
    <submittedName>
        <fullName evidence="2">Uncharacterized protein</fullName>
    </submittedName>
</protein>
<dbReference type="Proteomes" id="UP000887580">
    <property type="component" value="Unplaced"/>
</dbReference>
<evidence type="ECO:0000313" key="2">
    <source>
        <dbReference type="WBParaSite" id="PS1159_v2.g12214.t1"/>
    </source>
</evidence>
<name>A0AC35F1J4_9BILA</name>
<dbReference type="WBParaSite" id="PS1159_v2.g12214.t1">
    <property type="protein sequence ID" value="PS1159_v2.g12214.t1"/>
    <property type="gene ID" value="PS1159_v2.g12214"/>
</dbReference>
<reference evidence="2" key="1">
    <citation type="submission" date="2022-11" db="UniProtKB">
        <authorList>
            <consortium name="WormBaseParasite"/>
        </authorList>
    </citation>
    <scope>IDENTIFICATION</scope>
</reference>
<organism evidence="1 2">
    <name type="scientific">Panagrolaimus sp. PS1159</name>
    <dbReference type="NCBI Taxonomy" id="55785"/>
    <lineage>
        <taxon>Eukaryota</taxon>
        <taxon>Metazoa</taxon>
        <taxon>Ecdysozoa</taxon>
        <taxon>Nematoda</taxon>
        <taxon>Chromadorea</taxon>
        <taxon>Rhabditida</taxon>
        <taxon>Tylenchina</taxon>
        <taxon>Panagrolaimomorpha</taxon>
        <taxon>Panagrolaimoidea</taxon>
        <taxon>Panagrolaimidae</taxon>
        <taxon>Panagrolaimus</taxon>
    </lineage>
</organism>
<proteinExistence type="predicted"/>
<sequence>MTSFAYQNNNDLADPGFIEILKNCNDVDKFLTCFCKCFSDLNISEFSAVVHYNVKEMLKFFVDDRKKLKAEKKELEMSAAEIMEKCDQITAYFAVQEKKIKNLVGENQKLFQQISNLQADLGHQQAHYEKFQSSEKKKVQNDIGRLEKKVNDLTEENRSLAAEIQKSVDRAKEADEIIKAAENRLIENTKDFSKELEELRQELNGKLDDKTSECDSIEKELKDKIKKLQSKQDELVKEHEAATSLLYSQIEQLQQEVNSLALQNQQLSTKFNDMKKRKMLLNEVAAESGKEIALLNKQMKKTKDKKMVEEKKEEEVISDGMKHVDCEKQIQHLNEKLKVKEELLEEAEKKQKEYEERRQVHIKRTHLITECEKEVLGTVEQTLASPSIKRHKIEKHSPQQQSTSAPSTSFSASVPPPQKLQPPTLPTTSFSIPLQQQPSRQQPIPPTCFSASNQMMHPLQQQHQNGYGNFQHFLAPYYQQIYHNGPRMPITVPPFSLHQQNSQIYAQQAFMQQQFHNLPVEQQKQLFFQSSAPPQQRQQQ</sequence>
<accession>A0AC35F1J4</accession>
<evidence type="ECO:0000313" key="1">
    <source>
        <dbReference type="Proteomes" id="UP000887580"/>
    </source>
</evidence>